<dbReference type="Gene3D" id="1.10.3720.10">
    <property type="entry name" value="MetI-like"/>
    <property type="match status" value="1"/>
</dbReference>
<feature type="domain" description="ABC transmembrane type-1" evidence="8">
    <location>
        <begin position="67"/>
        <end position="281"/>
    </location>
</feature>
<keyword evidence="5 7" id="KW-1133">Transmembrane helix</keyword>
<keyword evidence="6 7" id="KW-0472">Membrane</keyword>
<dbReference type="SUPFAM" id="SSF161098">
    <property type="entry name" value="MetI-like"/>
    <property type="match status" value="1"/>
</dbReference>
<evidence type="ECO:0000256" key="3">
    <source>
        <dbReference type="ARBA" id="ARBA00022475"/>
    </source>
</evidence>
<evidence type="ECO:0000259" key="8">
    <source>
        <dbReference type="PROSITE" id="PS50928"/>
    </source>
</evidence>
<reference evidence="9 10" key="1">
    <citation type="submission" date="2020-08" db="EMBL/GenBank/DDBJ databases">
        <title>Genome public.</title>
        <authorList>
            <person name="Liu C."/>
            <person name="Sun Q."/>
        </authorList>
    </citation>
    <scope>NUCLEOTIDE SEQUENCE [LARGE SCALE GENOMIC DNA]</scope>
    <source>
        <strain evidence="9 10">BX4</strain>
    </source>
</reference>
<feature type="transmembrane region" description="Helical" evidence="7">
    <location>
        <begin position="154"/>
        <end position="176"/>
    </location>
</feature>
<keyword evidence="4 7" id="KW-0812">Transmembrane</keyword>
<dbReference type="CDD" id="cd06261">
    <property type="entry name" value="TM_PBP2"/>
    <property type="match status" value="1"/>
</dbReference>
<feature type="transmembrane region" description="Helical" evidence="7">
    <location>
        <begin position="71"/>
        <end position="92"/>
    </location>
</feature>
<feature type="transmembrane region" description="Helical" evidence="7">
    <location>
        <begin position="212"/>
        <end position="231"/>
    </location>
</feature>
<accession>A0ABR7EYT1</accession>
<comment type="similarity">
    <text evidence="7">Belongs to the binding-protein-dependent transport system permease family.</text>
</comment>
<feature type="transmembrane region" description="Helical" evidence="7">
    <location>
        <begin position="12"/>
        <end position="35"/>
    </location>
</feature>
<dbReference type="Proteomes" id="UP000597877">
    <property type="component" value="Unassembled WGS sequence"/>
</dbReference>
<keyword evidence="2 7" id="KW-0813">Transport</keyword>
<evidence type="ECO:0000256" key="6">
    <source>
        <dbReference type="ARBA" id="ARBA00023136"/>
    </source>
</evidence>
<dbReference type="InterPro" id="IPR035906">
    <property type="entry name" value="MetI-like_sf"/>
</dbReference>
<keyword evidence="3" id="KW-1003">Cell membrane</keyword>
<gene>
    <name evidence="9" type="ORF">H8S00_00585</name>
</gene>
<feature type="transmembrane region" description="Helical" evidence="7">
    <location>
        <begin position="104"/>
        <end position="124"/>
    </location>
</feature>
<name>A0ABR7EYT1_9FIRM</name>
<evidence type="ECO:0000256" key="5">
    <source>
        <dbReference type="ARBA" id="ARBA00022989"/>
    </source>
</evidence>
<dbReference type="RefSeq" id="WP_021953670.1">
    <property type="nucleotide sequence ID" value="NZ_JACOOZ010000001.1"/>
</dbReference>
<evidence type="ECO:0000256" key="4">
    <source>
        <dbReference type="ARBA" id="ARBA00022692"/>
    </source>
</evidence>
<evidence type="ECO:0000256" key="7">
    <source>
        <dbReference type="RuleBase" id="RU363032"/>
    </source>
</evidence>
<evidence type="ECO:0000256" key="2">
    <source>
        <dbReference type="ARBA" id="ARBA00022448"/>
    </source>
</evidence>
<feature type="transmembrane region" description="Helical" evidence="7">
    <location>
        <begin position="260"/>
        <end position="284"/>
    </location>
</feature>
<keyword evidence="10" id="KW-1185">Reference proteome</keyword>
<evidence type="ECO:0000313" key="10">
    <source>
        <dbReference type="Proteomes" id="UP000597877"/>
    </source>
</evidence>
<organism evidence="9 10">
    <name type="scientific">Eubacterium segne</name>
    <dbReference type="NCBI Taxonomy" id="2763045"/>
    <lineage>
        <taxon>Bacteria</taxon>
        <taxon>Bacillati</taxon>
        <taxon>Bacillota</taxon>
        <taxon>Clostridia</taxon>
        <taxon>Eubacteriales</taxon>
        <taxon>Eubacteriaceae</taxon>
        <taxon>Eubacterium</taxon>
    </lineage>
</organism>
<comment type="subcellular location">
    <subcellularLocation>
        <location evidence="1 7">Cell membrane</location>
        <topology evidence="1 7">Multi-pass membrane protein</topology>
    </subcellularLocation>
</comment>
<dbReference type="EMBL" id="JACOOZ010000001">
    <property type="protein sequence ID" value="MBC5666498.1"/>
    <property type="molecule type" value="Genomic_DNA"/>
</dbReference>
<dbReference type="PROSITE" id="PS50928">
    <property type="entry name" value="ABC_TM1"/>
    <property type="match status" value="1"/>
</dbReference>
<evidence type="ECO:0000313" key="9">
    <source>
        <dbReference type="EMBL" id="MBC5666498.1"/>
    </source>
</evidence>
<dbReference type="PANTHER" id="PTHR30193:SF37">
    <property type="entry name" value="INNER MEMBRANE ABC TRANSPORTER PERMEASE PROTEIN YCJO"/>
    <property type="match status" value="1"/>
</dbReference>
<dbReference type="InterPro" id="IPR000515">
    <property type="entry name" value="MetI-like"/>
</dbReference>
<comment type="caution">
    <text evidence="9">The sequence shown here is derived from an EMBL/GenBank/DDBJ whole genome shotgun (WGS) entry which is preliminary data.</text>
</comment>
<dbReference type="Pfam" id="PF00528">
    <property type="entry name" value="BPD_transp_1"/>
    <property type="match status" value="1"/>
</dbReference>
<evidence type="ECO:0000256" key="1">
    <source>
        <dbReference type="ARBA" id="ARBA00004651"/>
    </source>
</evidence>
<dbReference type="InterPro" id="IPR051393">
    <property type="entry name" value="ABC_transporter_permease"/>
</dbReference>
<dbReference type="PANTHER" id="PTHR30193">
    <property type="entry name" value="ABC TRANSPORTER PERMEASE PROTEIN"/>
    <property type="match status" value="1"/>
</dbReference>
<sequence length="292" mass="32613">MSWLSKKRYLIGLLLPTLIIYTVYIIAPIIMAIGYSFTKYSGIGKATFNGLTNYKRLLQDDTLWISFKNTMIIFGVAFVLLLVGAFFVALLLNNHLKFVDTSKALIFSPAIIAPIIVGIIWVYILDPHVGLINGILDAIGLPGLKQTWIGGNKLTPYCIGFIYFWQQLGYLTTIYITGLRMIPGDVIEAVKIDGASSWQQLRYVTIPMMKSTISTVAVLLITGIFKIFEIVQQTTGGGPNHMSETLVTYSYSTTFGNGEYGYGMSLATITFIISLIIMFVFQFLMRERDKEA</sequence>
<protein>
    <submittedName>
        <fullName evidence="9">Sugar ABC transporter permease</fullName>
    </submittedName>
</protein>
<proteinExistence type="inferred from homology"/>